<dbReference type="Pfam" id="PF00698">
    <property type="entry name" value="Acyl_transf_1"/>
    <property type="match status" value="1"/>
</dbReference>
<dbReference type="RefSeq" id="XP_031027440.1">
    <property type="nucleotide sequence ID" value="XM_031166709.1"/>
</dbReference>
<evidence type="ECO:0000256" key="4">
    <source>
        <dbReference type="ARBA" id="ARBA00048462"/>
    </source>
</evidence>
<feature type="domain" description="Malonyl-CoA:ACP transacylase (MAT)" evidence="5">
    <location>
        <begin position="35"/>
        <end position="354"/>
    </location>
</feature>
<sequence>MSWRSTCCKTKTAICTSTRQRNYSPNTAKRKHALLFPGQGAQHVGTFSIHHNVATLEIVSLNVSISYNTYTIGMGKDIYSVYQVARTVLDEAEEAVAGGLKSLMFDGPQPVLTQTENAQPAILSHSIALLRVLETEYGFDVRHCTYILGHSLGEYSALVAAQSVSLSDAIKLVRLRGQAMAQCIHPSRDTAMKALVVTGSLEEIESIIQRMQTQLPPGEVAEIANINSKSQVVLSGTTKGVEYASSILQTKRLAGRGISLPVSAPFHCSLMQPASLKMREALSKIAFQDPVTDVISNVTGRPFESASEIPDLLVRQITSPVQWLRSLRYANEDQVHDWVCVGPTKVQANLVKKDFPQEIIKAISTADDVKTVGPKLKDL</sequence>
<dbReference type="Proteomes" id="UP000319731">
    <property type="component" value="Unassembled WGS sequence"/>
</dbReference>
<dbReference type="GeneID" id="42002006"/>
<keyword evidence="7" id="KW-1185">Reference proteome</keyword>
<protein>
    <recommendedName>
        <fullName evidence="1">[acyl-carrier-protein] S-malonyltransferase</fullName>
        <ecNumber evidence="1">2.3.1.39</ecNumber>
    </recommendedName>
</protein>
<dbReference type="InterPro" id="IPR016035">
    <property type="entry name" value="Acyl_Trfase/lysoPLipase"/>
</dbReference>
<keyword evidence="2" id="KW-0808">Transferase</keyword>
<dbReference type="AlphaFoldDB" id="A0A507CED1"/>
<dbReference type="SUPFAM" id="SSF55048">
    <property type="entry name" value="Probable ACP-binding domain of malonyl-CoA ACP transacylase"/>
    <property type="match status" value="1"/>
</dbReference>
<dbReference type="SUPFAM" id="SSF52151">
    <property type="entry name" value="FabD/lysophospholipase-like"/>
    <property type="match status" value="1"/>
</dbReference>
<dbReference type="InterPro" id="IPR050858">
    <property type="entry name" value="Mal-CoA-ACP_Trans/PKS_FabD"/>
</dbReference>
<dbReference type="GO" id="GO:0006633">
    <property type="term" value="P:fatty acid biosynthetic process"/>
    <property type="evidence" value="ECO:0007669"/>
    <property type="project" value="TreeGrafter"/>
</dbReference>
<dbReference type="EC" id="2.3.1.39" evidence="1"/>
<evidence type="ECO:0000259" key="5">
    <source>
        <dbReference type="SMART" id="SM00827"/>
    </source>
</evidence>
<evidence type="ECO:0000313" key="6">
    <source>
        <dbReference type="EMBL" id="TPX37529.1"/>
    </source>
</evidence>
<name>A0A507CED1_9FUNG</name>
<keyword evidence="3" id="KW-0012">Acyltransferase</keyword>
<dbReference type="Gene3D" id="3.30.70.250">
    <property type="entry name" value="Malonyl-CoA ACP transacylase, ACP-binding"/>
    <property type="match status" value="1"/>
</dbReference>
<organism evidence="6 7">
    <name type="scientific">Synchytrium microbalum</name>
    <dbReference type="NCBI Taxonomy" id="1806994"/>
    <lineage>
        <taxon>Eukaryota</taxon>
        <taxon>Fungi</taxon>
        <taxon>Fungi incertae sedis</taxon>
        <taxon>Chytridiomycota</taxon>
        <taxon>Chytridiomycota incertae sedis</taxon>
        <taxon>Chytridiomycetes</taxon>
        <taxon>Synchytriales</taxon>
        <taxon>Synchytriaceae</taxon>
        <taxon>Synchytrium</taxon>
    </lineage>
</organism>
<dbReference type="InterPro" id="IPR014043">
    <property type="entry name" value="Acyl_transferase_dom"/>
</dbReference>
<accession>A0A507CED1</accession>
<reference evidence="6 7" key="1">
    <citation type="journal article" date="2019" name="Sci. Rep.">
        <title>Comparative genomics of chytrid fungi reveal insights into the obligate biotrophic and pathogenic lifestyle of Synchytrium endobioticum.</title>
        <authorList>
            <person name="van de Vossenberg B.T.L.H."/>
            <person name="Warris S."/>
            <person name="Nguyen H.D.T."/>
            <person name="van Gent-Pelzer M.P.E."/>
            <person name="Joly D.L."/>
            <person name="van de Geest H.C."/>
            <person name="Bonants P.J.M."/>
            <person name="Smith D.S."/>
            <person name="Levesque C.A."/>
            <person name="van der Lee T.A.J."/>
        </authorList>
    </citation>
    <scope>NUCLEOTIDE SEQUENCE [LARGE SCALE GENOMIC DNA]</scope>
    <source>
        <strain evidence="6 7">JEL517</strain>
    </source>
</reference>
<evidence type="ECO:0000313" key="7">
    <source>
        <dbReference type="Proteomes" id="UP000319731"/>
    </source>
</evidence>
<comment type="catalytic activity">
    <reaction evidence="4">
        <text>holo-[ACP] + malonyl-CoA = malonyl-[ACP] + CoA</text>
        <dbReference type="Rhea" id="RHEA:41792"/>
        <dbReference type="Rhea" id="RHEA-COMP:9623"/>
        <dbReference type="Rhea" id="RHEA-COMP:9685"/>
        <dbReference type="ChEBI" id="CHEBI:57287"/>
        <dbReference type="ChEBI" id="CHEBI:57384"/>
        <dbReference type="ChEBI" id="CHEBI:64479"/>
        <dbReference type="ChEBI" id="CHEBI:78449"/>
        <dbReference type="EC" id="2.3.1.39"/>
    </reaction>
</comment>
<dbReference type="PANTHER" id="PTHR42681">
    <property type="entry name" value="MALONYL-COA-ACYL CARRIER PROTEIN TRANSACYLASE, MITOCHONDRIAL"/>
    <property type="match status" value="1"/>
</dbReference>
<dbReference type="PANTHER" id="PTHR42681:SF1">
    <property type="entry name" value="MALONYL-COA-ACYL CARRIER PROTEIN TRANSACYLASE, MITOCHONDRIAL"/>
    <property type="match status" value="1"/>
</dbReference>
<evidence type="ECO:0000256" key="2">
    <source>
        <dbReference type="ARBA" id="ARBA00022679"/>
    </source>
</evidence>
<comment type="caution">
    <text evidence="6">The sequence shown here is derived from an EMBL/GenBank/DDBJ whole genome shotgun (WGS) entry which is preliminary data.</text>
</comment>
<evidence type="ECO:0000256" key="1">
    <source>
        <dbReference type="ARBA" id="ARBA00013258"/>
    </source>
</evidence>
<dbReference type="Gene3D" id="3.40.366.10">
    <property type="entry name" value="Malonyl-Coenzyme A Acyl Carrier Protein, domain 2"/>
    <property type="match status" value="1"/>
</dbReference>
<dbReference type="STRING" id="1806994.A0A507CED1"/>
<dbReference type="GO" id="GO:0004314">
    <property type="term" value="F:[acyl-carrier-protein] S-malonyltransferase activity"/>
    <property type="evidence" value="ECO:0007669"/>
    <property type="project" value="UniProtKB-EC"/>
</dbReference>
<dbReference type="EMBL" id="QEAO01000002">
    <property type="protein sequence ID" value="TPX37529.1"/>
    <property type="molecule type" value="Genomic_DNA"/>
</dbReference>
<dbReference type="InterPro" id="IPR001227">
    <property type="entry name" value="Ac_transferase_dom_sf"/>
</dbReference>
<gene>
    <name evidence="6" type="ORF">SmJEL517_g00780</name>
</gene>
<evidence type="ECO:0000256" key="3">
    <source>
        <dbReference type="ARBA" id="ARBA00023315"/>
    </source>
</evidence>
<dbReference type="InterPro" id="IPR016036">
    <property type="entry name" value="Malonyl_transacylase_ACP-bd"/>
</dbReference>
<dbReference type="SMART" id="SM00827">
    <property type="entry name" value="PKS_AT"/>
    <property type="match status" value="1"/>
</dbReference>
<dbReference type="OrthoDB" id="541883at2759"/>
<dbReference type="GO" id="GO:0005739">
    <property type="term" value="C:mitochondrion"/>
    <property type="evidence" value="ECO:0007669"/>
    <property type="project" value="TreeGrafter"/>
</dbReference>
<proteinExistence type="predicted"/>